<gene>
    <name evidence="1" type="ORF">NCTC11370_03628</name>
</gene>
<sequence>MFIRDTTKGDLTERARDTIPVGSDELIRDTKSDTTSIPIRDTTKGDLTERVRDTIPAGSDELIRDTKSDTTSMFIRDTTKGDLTERARDTIPVGSDELIRDTKSDATPVSIRDTILIANPNEKVETSENGLIGTFKERNDLYHQHKNLNQNLIRTINKKSTRFEYLDLTGNEKRIVDEIINNCIIVGELTTPFIKKIDLSINTGVKVGALKTTICRLKNKNVITAYIATKGRNSSWKISLSAEILEQYIQLRKR</sequence>
<accession>A0A377ITY4</accession>
<dbReference type="Proteomes" id="UP000254554">
    <property type="component" value="Unassembled WGS sequence"/>
</dbReference>
<organism evidence="1 2">
    <name type="scientific">Fluoribacter dumoffii</name>
    <dbReference type="NCBI Taxonomy" id="463"/>
    <lineage>
        <taxon>Bacteria</taxon>
        <taxon>Pseudomonadati</taxon>
        <taxon>Pseudomonadota</taxon>
        <taxon>Gammaproteobacteria</taxon>
        <taxon>Legionellales</taxon>
        <taxon>Legionellaceae</taxon>
        <taxon>Fluoribacter</taxon>
    </lineage>
</organism>
<name>A0A377ITY4_9GAMM</name>
<proteinExistence type="predicted"/>
<dbReference type="OrthoDB" id="5647614at2"/>
<evidence type="ECO:0000313" key="1">
    <source>
        <dbReference type="EMBL" id="STO91650.1"/>
    </source>
</evidence>
<protein>
    <submittedName>
        <fullName evidence="1">Uncharacterized protein</fullName>
    </submittedName>
</protein>
<dbReference type="EMBL" id="UGGT01000003">
    <property type="protein sequence ID" value="STO91650.1"/>
    <property type="molecule type" value="Genomic_DNA"/>
</dbReference>
<reference evidence="1 2" key="1">
    <citation type="submission" date="2018-06" db="EMBL/GenBank/DDBJ databases">
        <authorList>
            <consortium name="Pathogen Informatics"/>
            <person name="Doyle S."/>
        </authorList>
    </citation>
    <scope>NUCLEOTIDE SEQUENCE [LARGE SCALE GENOMIC DNA]</scope>
    <source>
        <strain evidence="1 2">NCTC11370</strain>
    </source>
</reference>
<evidence type="ECO:0000313" key="2">
    <source>
        <dbReference type="Proteomes" id="UP000254554"/>
    </source>
</evidence>
<dbReference type="RefSeq" id="WP_147285899.1">
    <property type="nucleotide sequence ID" value="NZ_UGGT01000003.1"/>
</dbReference>
<keyword evidence="2" id="KW-1185">Reference proteome</keyword>
<dbReference type="AlphaFoldDB" id="A0A377ITY4"/>